<feature type="region of interest" description="Disordered" evidence="1">
    <location>
        <begin position="1"/>
        <end position="79"/>
    </location>
</feature>
<sequence>MPFETADPPHVPGSQPPEGRRRFDAGSPREATAHHGGGSVVRPEAAVGEPSKRELWTPGRRPLGDPSAPPFGQGIGPASVEVAPSTTAIAIPGEGKAAPYPSTIEVSGVAGGIADLDVVLRGFKHVFPSDVDVLLVGPGGQSAVVMSDVGVGVGVTNLTLSLDDQADAGLPTNAGLTSGRFKPTNYSPGYVDLFPDAAP</sequence>
<proteinExistence type="predicted"/>
<reference evidence="2" key="1">
    <citation type="submission" date="2020-02" db="EMBL/GenBank/DDBJ databases">
        <authorList>
            <person name="Meier V. D."/>
        </authorList>
    </citation>
    <scope>NUCLEOTIDE SEQUENCE</scope>
    <source>
        <strain evidence="2">AVDCRST_MAG19</strain>
    </source>
</reference>
<dbReference type="AlphaFoldDB" id="A0A6J4UQR0"/>
<name>A0A6J4UQR0_9BACT</name>
<dbReference type="EMBL" id="CADCWL010000048">
    <property type="protein sequence ID" value="CAA9555077.1"/>
    <property type="molecule type" value="Genomic_DNA"/>
</dbReference>
<evidence type="ECO:0000256" key="1">
    <source>
        <dbReference type="SAM" id="MobiDB-lite"/>
    </source>
</evidence>
<protein>
    <submittedName>
        <fullName evidence="2">Uncharacterized protein</fullName>
    </submittedName>
</protein>
<accession>A0A6J4UQR0</accession>
<gene>
    <name evidence="2" type="ORF">AVDCRST_MAG19-1146</name>
</gene>
<evidence type="ECO:0000313" key="2">
    <source>
        <dbReference type="EMBL" id="CAA9555077.1"/>
    </source>
</evidence>
<dbReference type="Gene3D" id="2.60.120.260">
    <property type="entry name" value="Galactose-binding domain-like"/>
    <property type="match status" value="1"/>
</dbReference>
<organism evidence="2">
    <name type="scientific">uncultured Thermomicrobiales bacterium</name>
    <dbReference type="NCBI Taxonomy" id="1645740"/>
    <lineage>
        <taxon>Bacteria</taxon>
        <taxon>Pseudomonadati</taxon>
        <taxon>Thermomicrobiota</taxon>
        <taxon>Thermomicrobia</taxon>
        <taxon>Thermomicrobiales</taxon>
        <taxon>environmental samples</taxon>
    </lineage>
</organism>